<organism evidence="1 2">
    <name type="scientific">Elasticomyces elasticus</name>
    <dbReference type="NCBI Taxonomy" id="574655"/>
    <lineage>
        <taxon>Eukaryota</taxon>
        <taxon>Fungi</taxon>
        <taxon>Dikarya</taxon>
        <taxon>Ascomycota</taxon>
        <taxon>Pezizomycotina</taxon>
        <taxon>Dothideomycetes</taxon>
        <taxon>Dothideomycetidae</taxon>
        <taxon>Mycosphaerellales</taxon>
        <taxon>Teratosphaeriaceae</taxon>
        <taxon>Elasticomyces</taxon>
    </lineage>
</organism>
<evidence type="ECO:0000313" key="1">
    <source>
        <dbReference type="EMBL" id="KAK5704403.1"/>
    </source>
</evidence>
<proteinExistence type="predicted"/>
<sequence>MRTLQTTCRLHPQLDEEIRDWAEKQNYGRRFVFSLSDTCSETPADLAYDKLPSIEIYLDGYDVENVDQSATKLAMRLRAFVVMLKRYKKLPPVYVKFRQGYDSVRQQRLWCYEVEEAQYMLARLNRSGTPIVNYLMLTLLDLPLSKRAYVDLLDNICSFEQLSSESRVCAVYDHDYMVHAFELAEGWLAGDRETGIAGFLSGYRHG</sequence>
<gene>
    <name evidence="1" type="ORF">LTR97_003421</name>
</gene>
<dbReference type="AlphaFoldDB" id="A0AAN7VVP1"/>
<dbReference type="Proteomes" id="UP001310594">
    <property type="component" value="Unassembled WGS sequence"/>
</dbReference>
<accession>A0AAN7VVP1</accession>
<reference evidence="1" key="1">
    <citation type="submission" date="2023-08" db="EMBL/GenBank/DDBJ databases">
        <title>Black Yeasts Isolated from many extreme environments.</title>
        <authorList>
            <person name="Coleine C."/>
            <person name="Stajich J.E."/>
            <person name="Selbmann L."/>
        </authorList>
    </citation>
    <scope>NUCLEOTIDE SEQUENCE</scope>
    <source>
        <strain evidence="1">CCFEE 5810</strain>
    </source>
</reference>
<evidence type="ECO:0000313" key="2">
    <source>
        <dbReference type="Proteomes" id="UP001310594"/>
    </source>
</evidence>
<comment type="caution">
    <text evidence="1">The sequence shown here is derived from an EMBL/GenBank/DDBJ whole genome shotgun (WGS) entry which is preliminary data.</text>
</comment>
<dbReference type="EMBL" id="JAVRQU010000004">
    <property type="protein sequence ID" value="KAK5704403.1"/>
    <property type="molecule type" value="Genomic_DNA"/>
</dbReference>
<protein>
    <submittedName>
        <fullName evidence="1">Uncharacterized protein</fullName>
    </submittedName>
</protein>
<name>A0AAN7VVP1_9PEZI</name>